<feature type="region of interest" description="Disordered" evidence="1">
    <location>
        <begin position="158"/>
        <end position="180"/>
    </location>
</feature>
<keyword evidence="3" id="KW-1185">Reference proteome</keyword>
<organism evidence="2 3">
    <name type="scientific">Anser brachyrhynchus</name>
    <name type="common">Pink-footed goose</name>
    <dbReference type="NCBI Taxonomy" id="132585"/>
    <lineage>
        <taxon>Eukaryota</taxon>
        <taxon>Metazoa</taxon>
        <taxon>Chordata</taxon>
        <taxon>Craniata</taxon>
        <taxon>Vertebrata</taxon>
        <taxon>Euteleostomi</taxon>
        <taxon>Archelosauria</taxon>
        <taxon>Archosauria</taxon>
        <taxon>Dinosauria</taxon>
        <taxon>Saurischia</taxon>
        <taxon>Theropoda</taxon>
        <taxon>Coelurosauria</taxon>
        <taxon>Aves</taxon>
        <taxon>Neognathae</taxon>
        <taxon>Galloanserae</taxon>
        <taxon>Anseriformes</taxon>
        <taxon>Anatidae</taxon>
        <taxon>Anserinae</taxon>
        <taxon>Anser</taxon>
    </lineage>
</organism>
<reference evidence="2" key="1">
    <citation type="submission" date="2025-08" db="UniProtKB">
        <authorList>
            <consortium name="Ensembl"/>
        </authorList>
    </citation>
    <scope>IDENTIFICATION</scope>
</reference>
<dbReference type="Ensembl" id="ENSABRT00000038645.1">
    <property type="protein sequence ID" value="ENSABRP00000027696.1"/>
    <property type="gene ID" value="ENSABRG00000023042.1"/>
</dbReference>
<protein>
    <submittedName>
        <fullName evidence="2">Uncharacterized protein</fullName>
    </submittedName>
</protein>
<proteinExistence type="predicted"/>
<name>A0A8B9CZK4_9AVES</name>
<reference evidence="2" key="2">
    <citation type="submission" date="2025-09" db="UniProtKB">
        <authorList>
            <consortium name="Ensembl"/>
        </authorList>
    </citation>
    <scope>IDENTIFICATION</scope>
</reference>
<feature type="region of interest" description="Disordered" evidence="1">
    <location>
        <begin position="92"/>
        <end position="118"/>
    </location>
</feature>
<sequence>AAGAVRGEAEIFGDPLGLAEIRVVLETNKGGWHAWRLPLLQQQPLFKYFIYILSPIYICTAKRAKHLQKSQILHTTGVQKRNVRETILQTPRPVKKDGRGAAWAGGAPGTGADSPAACGEEHDVAPTLPMDDHVREDIHSAAHGRPHVTRSGCALKEAAGHGEPTQEQDPGRNCGPYRTAPTVFSDMNCVK</sequence>
<accession>A0A8B9CZK4</accession>
<evidence type="ECO:0000313" key="3">
    <source>
        <dbReference type="Proteomes" id="UP000694426"/>
    </source>
</evidence>
<evidence type="ECO:0000313" key="2">
    <source>
        <dbReference type="Ensembl" id="ENSABRP00000027696.1"/>
    </source>
</evidence>
<evidence type="ECO:0000256" key="1">
    <source>
        <dbReference type="SAM" id="MobiDB-lite"/>
    </source>
</evidence>
<dbReference type="Proteomes" id="UP000694426">
    <property type="component" value="Unplaced"/>
</dbReference>
<dbReference type="AlphaFoldDB" id="A0A8B9CZK4"/>